<sequence>MRLSASRTRRGKPLGGARASRDGEGQTTVTLWRAECIRGAECISGEKRAADRYRCCRPPLARRGSQSCRDGSQRCCLRERNQRGEGAPGYFVSPAQHCARGYATDGERAAENGRCVTPPLRDDSCTSSAMKGQDLIVVRAWRLAAHTHTHTQTTGTTRQIDRTHANTH</sequence>
<protein>
    <submittedName>
        <fullName evidence="2">Uncharacterized protein</fullName>
    </submittedName>
</protein>
<organism evidence="2">
    <name type="scientific">Chrysotila carterae</name>
    <name type="common">Marine alga</name>
    <name type="synonym">Syracosphaera carterae</name>
    <dbReference type="NCBI Taxonomy" id="13221"/>
    <lineage>
        <taxon>Eukaryota</taxon>
        <taxon>Haptista</taxon>
        <taxon>Haptophyta</taxon>
        <taxon>Prymnesiophyceae</taxon>
        <taxon>Isochrysidales</taxon>
        <taxon>Isochrysidaceae</taxon>
        <taxon>Chrysotila</taxon>
    </lineage>
</organism>
<proteinExistence type="predicted"/>
<evidence type="ECO:0000256" key="1">
    <source>
        <dbReference type="SAM" id="MobiDB-lite"/>
    </source>
</evidence>
<gene>
    <name evidence="2" type="ORF">PCAR00345_LOCUS34639</name>
</gene>
<accession>A0A7S4BZ86</accession>
<evidence type="ECO:0000313" key="2">
    <source>
        <dbReference type="EMBL" id="CAE0781943.1"/>
    </source>
</evidence>
<reference evidence="2" key="1">
    <citation type="submission" date="2021-01" db="EMBL/GenBank/DDBJ databases">
        <authorList>
            <person name="Corre E."/>
            <person name="Pelletier E."/>
            <person name="Niang G."/>
            <person name="Scheremetjew M."/>
            <person name="Finn R."/>
            <person name="Kale V."/>
            <person name="Holt S."/>
            <person name="Cochrane G."/>
            <person name="Meng A."/>
            <person name="Brown T."/>
            <person name="Cohen L."/>
        </authorList>
    </citation>
    <scope>NUCLEOTIDE SEQUENCE</scope>
    <source>
        <strain evidence="2">CCMP645</strain>
    </source>
</reference>
<feature type="compositionally biased region" description="Basic and acidic residues" evidence="1">
    <location>
        <begin position="159"/>
        <end position="168"/>
    </location>
</feature>
<feature type="region of interest" description="Disordered" evidence="1">
    <location>
        <begin position="148"/>
        <end position="168"/>
    </location>
</feature>
<feature type="region of interest" description="Disordered" evidence="1">
    <location>
        <begin position="1"/>
        <end position="26"/>
    </location>
</feature>
<dbReference type="EMBL" id="HBIZ01054114">
    <property type="protein sequence ID" value="CAE0781943.1"/>
    <property type="molecule type" value="Transcribed_RNA"/>
</dbReference>
<name>A0A7S4BZ86_CHRCT</name>
<dbReference type="AlphaFoldDB" id="A0A7S4BZ86"/>